<sequence>MDYYLLCHCLLMTESQPCGIDEGPAQKVSVSMPAGRIAAVRARTGTRGFSAYVSAAVERQLQRDLIEELLQEHEAQAGPIPQEMLDHAAQAFRAAEALVDLECGASRAEGEDASTEGETWRGRRAR</sequence>
<reference evidence="2 3" key="1">
    <citation type="journal article" date="2019" name="Int. J. Syst. Evol. Microbiol.">
        <title>The Global Catalogue of Microorganisms (GCM) 10K type strain sequencing project: providing services to taxonomists for standard genome sequencing and annotation.</title>
        <authorList>
            <consortium name="The Broad Institute Genomics Platform"/>
            <consortium name="The Broad Institute Genome Sequencing Center for Infectious Disease"/>
            <person name="Wu L."/>
            <person name="Ma J."/>
        </authorList>
    </citation>
    <scope>NUCLEOTIDE SEQUENCE [LARGE SCALE GENOMIC DNA]</scope>
    <source>
        <strain evidence="2 3">JCM 6307</strain>
    </source>
</reference>
<evidence type="ECO:0008006" key="4">
    <source>
        <dbReference type="Google" id="ProtNLM"/>
    </source>
</evidence>
<dbReference type="Proteomes" id="UP001501358">
    <property type="component" value="Unassembled WGS sequence"/>
</dbReference>
<keyword evidence="3" id="KW-1185">Reference proteome</keyword>
<evidence type="ECO:0000313" key="2">
    <source>
        <dbReference type="EMBL" id="GAA2501520.1"/>
    </source>
</evidence>
<protein>
    <recommendedName>
        <fullName evidence="4">CopG family transcriptional regulator</fullName>
    </recommendedName>
</protein>
<accession>A0ABN3MGQ1</accession>
<proteinExistence type="predicted"/>
<feature type="region of interest" description="Disordered" evidence="1">
    <location>
        <begin position="105"/>
        <end position="126"/>
    </location>
</feature>
<gene>
    <name evidence="2" type="ORF">GCM10010406_42510</name>
</gene>
<comment type="caution">
    <text evidence="2">The sequence shown here is derived from an EMBL/GenBank/DDBJ whole genome shotgun (WGS) entry which is preliminary data.</text>
</comment>
<evidence type="ECO:0000313" key="3">
    <source>
        <dbReference type="Proteomes" id="UP001501358"/>
    </source>
</evidence>
<dbReference type="EMBL" id="BAAATA010000030">
    <property type="protein sequence ID" value="GAA2501520.1"/>
    <property type="molecule type" value="Genomic_DNA"/>
</dbReference>
<organism evidence="2 3">
    <name type="scientific">Streptomyces thermolineatus</name>
    <dbReference type="NCBI Taxonomy" id="44033"/>
    <lineage>
        <taxon>Bacteria</taxon>
        <taxon>Bacillati</taxon>
        <taxon>Actinomycetota</taxon>
        <taxon>Actinomycetes</taxon>
        <taxon>Kitasatosporales</taxon>
        <taxon>Streptomycetaceae</taxon>
        <taxon>Streptomyces</taxon>
    </lineage>
</organism>
<name>A0ABN3MGQ1_9ACTN</name>
<evidence type="ECO:0000256" key="1">
    <source>
        <dbReference type="SAM" id="MobiDB-lite"/>
    </source>
</evidence>